<dbReference type="GO" id="GO:0045202">
    <property type="term" value="C:synapse"/>
    <property type="evidence" value="ECO:0007669"/>
    <property type="project" value="GOC"/>
</dbReference>
<proteinExistence type="inferred from homology"/>
<feature type="active site" description="Proton acceptor" evidence="10">
    <location>
        <position position="311"/>
    </location>
</feature>
<keyword evidence="4" id="KW-0530">Neurotransmitter biosynthesis</keyword>
<dbReference type="PANTHER" id="PTHR22589">
    <property type="entry name" value="CARNITINE O-ACYLTRANSFERASE"/>
    <property type="match status" value="1"/>
</dbReference>
<feature type="region of interest" description="Disordered" evidence="11">
    <location>
        <begin position="1"/>
        <end position="24"/>
    </location>
</feature>
<accession>A0A9Q1CVV1</accession>
<evidence type="ECO:0000256" key="3">
    <source>
        <dbReference type="ARBA" id="ARBA00022679"/>
    </source>
</evidence>
<dbReference type="InterPro" id="IPR042231">
    <property type="entry name" value="Cho/carn_acyl_trans_2"/>
</dbReference>
<feature type="compositionally biased region" description="Basic and acidic residues" evidence="11">
    <location>
        <begin position="1"/>
        <end position="15"/>
    </location>
</feature>
<evidence type="ECO:0000256" key="2">
    <source>
        <dbReference type="ARBA" id="ARBA00009973"/>
    </source>
</evidence>
<dbReference type="AlphaFoldDB" id="A0A9Q1CVV1"/>
<evidence type="ECO:0000256" key="8">
    <source>
        <dbReference type="ARBA" id="ARBA00040495"/>
    </source>
</evidence>
<dbReference type="OrthoDB" id="240216at2759"/>
<protein>
    <recommendedName>
        <fullName evidence="8">Choline O-acetyltransferase</fullName>
        <ecNumber evidence="7">2.3.1.6</ecNumber>
    </recommendedName>
</protein>
<feature type="domain" description="Choline/carnitine acyltransferase" evidence="12">
    <location>
        <begin position="21"/>
        <end position="580"/>
    </location>
</feature>
<comment type="similarity">
    <text evidence="2">Belongs to the UPF0728 family.</text>
</comment>
<evidence type="ECO:0000256" key="7">
    <source>
        <dbReference type="ARBA" id="ARBA00039091"/>
    </source>
</evidence>
<evidence type="ECO:0000256" key="4">
    <source>
        <dbReference type="ARBA" id="ARBA00022979"/>
    </source>
</evidence>
<dbReference type="InterPro" id="IPR027885">
    <property type="entry name" value="UPF0728"/>
</dbReference>
<dbReference type="GO" id="GO:0004102">
    <property type="term" value="F:choline O-acetyltransferase activity"/>
    <property type="evidence" value="ECO:0007669"/>
    <property type="project" value="UniProtKB-EC"/>
</dbReference>
<sequence>MPVLEPERPKDRRNNPDLSKLPVPPLQQTLDSYLKCAEHLVTPEKFQHTKAMVHEFGAPGGLGEFLQKKLLEKREKTNNWVYDYWLEDMYLCNRLPLPVNSSPVLVFPKQTFHTRCDHLRGVLPAESVQGRLAGTPLCPAQYHRLLTSCRLPGRRKDTLVCWRGGATPEREHVIVACKNQLFVLTVVTGPCRLSEAELVTQLERTVKMAELEEGRQAPIGLLTSDRRPQWAAARDALGKDSTNRDSLEMMERCLCLVCLDETSGSELTDTDRALQLLHGGGCCQNGGNRWYDTALQFVIGTDGACGVVCEHSPFEGIVVVQCAEYLLKYLAESPKLTRCTSARDPPAPRRLHWTCSPEVQALLASSADSLHRLVRNLDLNVHKFKVYGKEFIKKQGMSPDAFIQVALQLTFYRCHGQLGNTYESASLRRFREGRVDNIRSATAEALAFAVSMRDDQPAVPDAEKMKRLWDAIKAQTEYTSRAISGMAIDNHLLGLRGMAEELSVEKPEIFSDETYLTSHHFTLSTSQVPTTAEMFCCYGPVVADGYGACYNPQSDHMTFCVSSFQACEETSSAAFMGALEDSLVDMKGLCERCNTVAKCGQTNKEPGNHNALVIVRYGPYASCGTVEHRTFRLKGLEAALTEDGHRCVLEKIPDWNEVELVVNGECVLACNIQDLEFGGDGRLDPLCQEAKSAVKEAY</sequence>
<evidence type="ECO:0000256" key="6">
    <source>
        <dbReference type="ARBA" id="ARBA00037088"/>
    </source>
</evidence>
<evidence type="ECO:0000313" key="13">
    <source>
        <dbReference type="EMBL" id="KAJ8250214.1"/>
    </source>
</evidence>
<keyword evidence="14" id="KW-1185">Reference proteome</keyword>
<dbReference type="InterPro" id="IPR023213">
    <property type="entry name" value="CAT-like_dom_sf"/>
</dbReference>
<dbReference type="EMBL" id="JAFJMO010000018">
    <property type="protein sequence ID" value="KAJ8250214.1"/>
    <property type="molecule type" value="Genomic_DNA"/>
</dbReference>
<dbReference type="GO" id="GO:0008292">
    <property type="term" value="P:acetylcholine biosynthetic process"/>
    <property type="evidence" value="ECO:0007669"/>
    <property type="project" value="TreeGrafter"/>
</dbReference>
<dbReference type="GO" id="GO:0007274">
    <property type="term" value="P:neuromuscular synaptic transmission"/>
    <property type="evidence" value="ECO:0007669"/>
    <property type="project" value="TreeGrafter"/>
</dbReference>
<evidence type="ECO:0000256" key="10">
    <source>
        <dbReference type="PIRSR" id="PIRSR600542-1"/>
    </source>
</evidence>
<comment type="function">
    <text evidence="6">Catalyzes the reversible synthesis of acetylcholine (ACh) from acetyl CoA and choline at cholinergic synapses.</text>
</comment>
<dbReference type="Pfam" id="PF00755">
    <property type="entry name" value="Carn_acyltransf"/>
    <property type="match status" value="1"/>
</dbReference>
<comment type="catalytic activity">
    <reaction evidence="9">
        <text>choline + acetyl-CoA = acetylcholine + CoA</text>
        <dbReference type="Rhea" id="RHEA:18821"/>
        <dbReference type="ChEBI" id="CHEBI:15354"/>
        <dbReference type="ChEBI" id="CHEBI:15355"/>
        <dbReference type="ChEBI" id="CHEBI:57287"/>
        <dbReference type="ChEBI" id="CHEBI:57288"/>
        <dbReference type="EC" id="2.3.1.6"/>
    </reaction>
</comment>
<dbReference type="EC" id="2.3.1.6" evidence="7"/>
<name>A0A9Q1CVV1_CONCO</name>
<keyword evidence="5" id="KW-0012">Acyltransferase</keyword>
<organism evidence="13 14">
    <name type="scientific">Conger conger</name>
    <name type="common">Conger eel</name>
    <name type="synonym">Muraena conger</name>
    <dbReference type="NCBI Taxonomy" id="82655"/>
    <lineage>
        <taxon>Eukaryota</taxon>
        <taxon>Metazoa</taxon>
        <taxon>Chordata</taxon>
        <taxon>Craniata</taxon>
        <taxon>Vertebrata</taxon>
        <taxon>Euteleostomi</taxon>
        <taxon>Actinopterygii</taxon>
        <taxon>Neopterygii</taxon>
        <taxon>Teleostei</taxon>
        <taxon>Anguilliformes</taxon>
        <taxon>Congridae</taxon>
        <taxon>Conger</taxon>
    </lineage>
</organism>
<evidence type="ECO:0000313" key="14">
    <source>
        <dbReference type="Proteomes" id="UP001152803"/>
    </source>
</evidence>
<evidence type="ECO:0000256" key="5">
    <source>
        <dbReference type="ARBA" id="ARBA00023315"/>
    </source>
</evidence>
<dbReference type="Gene3D" id="3.30.559.70">
    <property type="entry name" value="Choline/Carnitine o-acyltransferase, domain 2"/>
    <property type="match status" value="1"/>
</dbReference>
<comment type="similarity">
    <text evidence="1">Belongs to the carnitine/choline acetyltransferase family.</text>
</comment>
<dbReference type="Proteomes" id="UP001152803">
    <property type="component" value="Unassembled WGS sequence"/>
</dbReference>
<evidence type="ECO:0000256" key="9">
    <source>
        <dbReference type="ARBA" id="ARBA00048143"/>
    </source>
</evidence>
<keyword evidence="3" id="KW-0808">Transferase</keyword>
<dbReference type="GO" id="GO:0043005">
    <property type="term" value="C:neuron projection"/>
    <property type="evidence" value="ECO:0007669"/>
    <property type="project" value="TreeGrafter"/>
</dbReference>
<comment type="caution">
    <text evidence="13">The sequence shown here is derived from an EMBL/GenBank/DDBJ whole genome shotgun (WGS) entry which is preliminary data.</text>
</comment>
<dbReference type="GO" id="GO:0005737">
    <property type="term" value="C:cytoplasm"/>
    <property type="evidence" value="ECO:0007669"/>
    <property type="project" value="TreeGrafter"/>
</dbReference>
<dbReference type="Pfam" id="PF15092">
    <property type="entry name" value="UPF0728"/>
    <property type="match status" value="1"/>
</dbReference>
<reference evidence="13" key="1">
    <citation type="journal article" date="2023" name="Science">
        <title>Genome structures resolve the early diversification of teleost fishes.</title>
        <authorList>
            <person name="Parey E."/>
            <person name="Louis A."/>
            <person name="Montfort J."/>
            <person name="Bouchez O."/>
            <person name="Roques C."/>
            <person name="Iampietro C."/>
            <person name="Lluch J."/>
            <person name="Castinel A."/>
            <person name="Donnadieu C."/>
            <person name="Desvignes T."/>
            <person name="Floi Bucao C."/>
            <person name="Jouanno E."/>
            <person name="Wen M."/>
            <person name="Mejri S."/>
            <person name="Dirks R."/>
            <person name="Jansen H."/>
            <person name="Henkel C."/>
            <person name="Chen W.J."/>
            <person name="Zahm M."/>
            <person name="Cabau C."/>
            <person name="Klopp C."/>
            <person name="Thompson A.W."/>
            <person name="Robinson-Rechavi M."/>
            <person name="Braasch I."/>
            <person name="Lecointre G."/>
            <person name="Bobe J."/>
            <person name="Postlethwait J.H."/>
            <person name="Berthelot C."/>
            <person name="Roest Crollius H."/>
            <person name="Guiguen Y."/>
        </authorList>
    </citation>
    <scope>NUCLEOTIDE SEQUENCE</scope>
    <source>
        <strain evidence="13">Concon-B</strain>
    </source>
</reference>
<gene>
    <name evidence="13" type="ORF">COCON_G00221360</name>
</gene>
<dbReference type="FunFam" id="3.30.559.10:FF:000001">
    <property type="entry name" value="Carnitine O-acetyltransferase"/>
    <property type="match status" value="1"/>
</dbReference>
<dbReference type="InterPro" id="IPR039551">
    <property type="entry name" value="Cho/carn_acyl_trans"/>
</dbReference>
<dbReference type="Gene3D" id="3.30.559.10">
    <property type="entry name" value="Chloramphenicol acetyltransferase-like domain"/>
    <property type="match status" value="1"/>
</dbReference>
<evidence type="ECO:0000259" key="12">
    <source>
        <dbReference type="Pfam" id="PF00755"/>
    </source>
</evidence>
<dbReference type="InterPro" id="IPR000542">
    <property type="entry name" value="Carn_acyl_trans"/>
</dbReference>
<dbReference type="SUPFAM" id="SSF52777">
    <property type="entry name" value="CoA-dependent acyltransferases"/>
    <property type="match status" value="2"/>
</dbReference>
<evidence type="ECO:0000256" key="1">
    <source>
        <dbReference type="ARBA" id="ARBA00005232"/>
    </source>
</evidence>
<evidence type="ECO:0000256" key="11">
    <source>
        <dbReference type="SAM" id="MobiDB-lite"/>
    </source>
</evidence>
<dbReference type="PANTHER" id="PTHR22589:SF14">
    <property type="entry name" value="CHOLINE O-ACETYLTRANSFERASE"/>
    <property type="match status" value="1"/>
</dbReference>